<dbReference type="AlphaFoldDB" id="A0A0F8XRW3"/>
<reference evidence="1" key="1">
    <citation type="journal article" date="2015" name="Nature">
        <title>Complex archaea that bridge the gap between prokaryotes and eukaryotes.</title>
        <authorList>
            <person name="Spang A."/>
            <person name="Saw J.H."/>
            <person name="Jorgensen S.L."/>
            <person name="Zaremba-Niedzwiedzka K."/>
            <person name="Martijn J."/>
            <person name="Lind A.E."/>
            <person name="van Eijk R."/>
            <person name="Schleper C."/>
            <person name="Guy L."/>
            <person name="Ettema T.J."/>
        </authorList>
    </citation>
    <scope>NUCLEOTIDE SEQUENCE</scope>
</reference>
<gene>
    <name evidence="1" type="ORF">LCGC14_2910090</name>
</gene>
<proteinExistence type="predicted"/>
<protein>
    <submittedName>
        <fullName evidence="1">Uncharacterized protein</fullName>
    </submittedName>
</protein>
<sequence>MKYLQSLKLKYNNWKHERIPPLDRPACVHCRQDMYWNREDQDWACKPCDDYNFFLEYPQDYEDQWDDDDYFEDDEEYFNHAVLEIY</sequence>
<name>A0A0F8XRW3_9ZZZZ</name>
<organism evidence="1">
    <name type="scientific">marine sediment metagenome</name>
    <dbReference type="NCBI Taxonomy" id="412755"/>
    <lineage>
        <taxon>unclassified sequences</taxon>
        <taxon>metagenomes</taxon>
        <taxon>ecological metagenomes</taxon>
    </lineage>
</organism>
<evidence type="ECO:0000313" key="1">
    <source>
        <dbReference type="EMBL" id="KKK71822.1"/>
    </source>
</evidence>
<accession>A0A0F8XRW3</accession>
<comment type="caution">
    <text evidence="1">The sequence shown here is derived from an EMBL/GenBank/DDBJ whole genome shotgun (WGS) entry which is preliminary data.</text>
</comment>
<dbReference type="EMBL" id="LAZR01057557">
    <property type="protein sequence ID" value="KKK71822.1"/>
    <property type="molecule type" value="Genomic_DNA"/>
</dbReference>